<dbReference type="SUPFAM" id="SSF51161">
    <property type="entry name" value="Trimeric LpxA-like enzymes"/>
    <property type="match status" value="1"/>
</dbReference>
<proteinExistence type="inferred from homology"/>
<evidence type="ECO:0000256" key="1">
    <source>
        <dbReference type="ARBA" id="ARBA00007274"/>
    </source>
</evidence>
<dbReference type="PANTHER" id="PTHR23416:SF23">
    <property type="entry name" value="ACETYLTRANSFERASE C18B11.09C-RELATED"/>
    <property type="match status" value="1"/>
</dbReference>
<dbReference type="Gene3D" id="2.160.10.10">
    <property type="entry name" value="Hexapeptide repeat proteins"/>
    <property type="match status" value="1"/>
</dbReference>
<evidence type="ECO:0000313" key="4">
    <source>
        <dbReference type="Proteomes" id="UP000748752"/>
    </source>
</evidence>
<dbReference type="Proteomes" id="UP000748752">
    <property type="component" value="Unassembled WGS sequence"/>
</dbReference>
<dbReference type="EMBL" id="NRRV01000079">
    <property type="protein sequence ID" value="MBK1633334.1"/>
    <property type="molecule type" value="Genomic_DNA"/>
</dbReference>
<name>A0ABS1CN11_9GAMM</name>
<dbReference type="PANTHER" id="PTHR23416">
    <property type="entry name" value="SIALIC ACID SYNTHASE-RELATED"/>
    <property type="match status" value="1"/>
</dbReference>
<comment type="similarity">
    <text evidence="1">Belongs to the transferase hexapeptide repeat family.</text>
</comment>
<keyword evidence="2" id="KW-0808">Transferase</keyword>
<keyword evidence="4" id="KW-1185">Reference proteome</keyword>
<dbReference type="InterPro" id="IPR051159">
    <property type="entry name" value="Hexapeptide_acetyltransf"/>
</dbReference>
<organism evidence="3 4">
    <name type="scientific">Thiohalocapsa halophila</name>
    <dbReference type="NCBI Taxonomy" id="69359"/>
    <lineage>
        <taxon>Bacteria</taxon>
        <taxon>Pseudomonadati</taxon>
        <taxon>Pseudomonadota</taxon>
        <taxon>Gammaproteobacteria</taxon>
        <taxon>Chromatiales</taxon>
        <taxon>Chromatiaceae</taxon>
        <taxon>Thiohalocapsa</taxon>
    </lineage>
</organism>
<sequence>MERLDVTACREARPYRAREYLGRVLWSLATPLFRLSPRPLFGWRRLLLRAFGARIGRDAHVYPSARIYLPWTLTLGEQASIGEWALIYNLGPVIVGDRATISHRAHLCAGTHDYRDPALPLLRLPIEIGPQAWVCADAFVGPGRRVGEGAIVGAAAVVVADVPDWQIVSGNPARIIKQRVLRCRDEEENE</sequence>
<evidence type="ECO:0000313" key="3">
    <source>
        <dbReference type="EMBL" id="MBK1633334.1"/>
    </source>
</evidence>
<protein>
    <submittedName>
        <fullName evidence="3">Colanic acid biosynthesis acetyltransferase</fullName>
    </submittedName>
</protein>
<evidence type="ECO:0000256" key="2">
    <source>
        <dbReference type="ARBA" id="ARBA00022679"/>
    </source>
</evidence>
<comment type="caution">
    <text evidence="3">The sequence shown here is derived from an EMBL/GenBank/DDBJ whole genome shotgun (WGS) entry which is preliminary data.</text>
</comment>
<accession>A0ABS1CN11</accession>
<dbReference type="InterPro" id="IPR011004">
    <property type="entry name" value="Trimer_LpxA-like_sf"/>
</dbReference>
<gene>
    <name evidence="3" type="ORF">CKO31_21785</name>
</gene>
<reference evidence="3 4" key="1">
    <citation type="journal article" date="2020" name="Microorganisms">
        <title>Osmotic Adaptation and Compatible Solute Biosynthesis of Phototrophic Bacteria as Revealed from Genome Analyses.</title>
        <authorList>
            <person name="Imhoff J.F."/>
            <person name="Rahn T."/>
            <person name="Kunzel S."/>
            <person name="Keller A."/>
            <person name="Neulinger S.C."/>
        </authorList>
    </citation>
    <scope>NUCLEOTIDE SEQUENCE [LARGE SCALE GENOMIC DNA]</scope>
    <source>
        <strain evidence="3 4">DSM 6210</strain>
    </source>
</reference>